<keyword evidence="5" id="KW-1185">Reference proteome</keyword>
<dbReference type="Proteomes" id="UP000000235">
    <property type="component" value="Chromosome"/>
</dbReference>
<feature type="transmembrane region" description="Helical" evidence="3">
    <location>
        <begin position="77"/>
        <end position="98"/>
    </location>
</feature>
<dbReference type="GO" id="GO:0016020">
    <property type="term" value="C:membrane"/>
    <property type="evidence" value="ECO:0007669"/>
    <property type="project" value="InterPro"/>
</dbReference>
<accession>A4X916</accession>
<dbReference type="GO" id="GO:0008654">
    <property type="term" value="P:phospholipid biosynthetic process"/>
    <property type="evidence" value="ECO:0007669"/>
    <property type="project" value="InterPro"/>
</dbReference>
<keyword evidence="1 2" id="KW-0808">Transferase</keyword>
<keyword evidence="3" id="KW-0812">Transmembrane</keyword>
<protein>
    <submittedName>
        <fullName evidence="4">CDP-alcohol phosphatidyltransferase</fullName>
    </submittedName>
</protein>
<dbReference type="KEGG" id="stp:Strop_2928"/>
<dbReference type="Gene3D" id="1.20.120.1760">
    <property type="match status" value="1"/>
</dbReference>
<proteinExistence type="inferred from homology"/>
<dbReference type="STRING" id="369723.Strop_2928"/>
<dbReference type="AlphaFoldDB" id="A4X916"/>
<feature type="transmembrane region" description="Helical" evidence="3">
    <location>
        <begin position="34"/>
        <end position="57"/>
    </location>
</feature>
<keyword evidence="3" id="KW-0472">Membrane</keyword>
<evidence type="ECO:0000313" key="5">
    <source>
        <dbReference type="Proteomes" id="UP000000235"/>
    </source>
</evidence>
<dbReference type="InterPro" id="IPR000462">
    <property type="entry name" value="CDP-OH_P_trans"/>
</dbReference>
<dbReference type="RefSeq" id="WP_012014144.1">
    <property type="nucleotide sequence ID" value="NC_009380.1"/>
</dbReference>
<dbReference type="PATRIC" id="fig|369723.5.peg.3016"/>
<dbReference type="Pfam" id="PF01066">
    <property type="entry name" value="CDP-OH_P_transf"/>
    <property type="match status" value="1"/>
</dbReference>
<sequence>MPGTNLQERTTTTATPPRIVQAANTVTTVRTVGAVAVAIAAIVTRDPVLAMTAYLIYWIGDMLDGWTARRLNQETRFGAVFDILADRLCCILCIIPLLQARPQMAAPIAVFLLQFVVVDLVLSLSFLRFGLLSPNYFFRVHRGVFRWNWSPPAKAANTSALVLLVLFVPSPSPALALALAVTVIKVASLVVVRRLPGTGPPRRRQGSYDGWSLST</sequence>
<evidence type="ECO:0000313" key="4">
    <source>
        <dbReference type="EMBL" id="ABP55366.1"/>
    </source>
</evidence>
<gene>
    <name evidence="4" type="ordered locus">Strop_2928</name>
</gene>
<dbReference type="EMBL" id="CP000667">
    <property type="protein sequence ID" value="ABP55366.1"/>
    <property type="molecule type" value="Genomic_DNA"/>
</dbReference>
<keyword evidence="3" id="KW-1133">Transmembrane helix</keyword>
<organism evidence="4 5">
    <name type="scientific">Salinispora tropica (strain ATCC BAA-916 / DSM 44818 / JCM 13857 / NBRC 105044 / CNB-440)</name>
    <dbReference type="NCBI Taxonomy" id="369723"/>
    <lineage>
        <taxon>Bacteria</taxon>
        <taxon>Bacillati</taxon>
        <taxon>Actinomycetota</taxon>
        <taxon>Actinomycetes</taxon>
        <taxon>Micromonosporales</taxon>
        <taxon>Micromonosporaceae</taxon>
        <taxon>Salinispora</taxon>
    </lineage>
</organism>
<dbReference type="GO" id="GO:0016780">
    <property type="term" value="F:phosphotransferase activity, for other substituted phosphate groups"/>
    <property type="evidence" value="ECO:0007669"/>
    <property type="project" value="InterPro"/>
</dbReference>
<dbReference type="eggNOG" id="COG0558">
    <property type="taxonomic scope" value="Bacteria"/>
</dbReference>
<evidence type="ECO:0000256" key="2">
    <source>
        <dbReference type="RuleBase" id="RU003750"/>
    </source>
</evidence>
<dbReference type="HOGENOM" id="CLU_098617_0_0_11"/>
<dbReference type="InterPro" id="IPR048254">
    <property type="entry name" value="CDP_ALCOHOL_P_TRANSF_CS"/>
</dbReference>
<feature type="transmembrane region" description="Helical" evidence="3">
    <location>
        <begin position="104"/>
        <end position="131"/>
    </location>
</feature>
<evidence type="ECO:0000256" key="3">
    <source>
        <dbReference type="SAM" id="Phobius"/>
    </source>
</evidence>
<dbReference type="PROSITE" id="PS00379">
    <property type="entry name" value="CDP_ALCOHOL_P_TRANSF"/>
    <property type="match status" value="1"/>
</dbReference>
<name>A4X916_SALTO</name>
<reference evidence="5" key="1">
    <citation type="journal article" date="2007" name="Proc. Natl. Acad. Sci. U.S.A.">
        <title>Genome sequencing reveals complex secondary metabolome in the marine actinomycete Salinispora tropica.</title>
        <authorList>
            <person name="Udwary D.W."/>
            <person name="Zeigler L."/>
            <person name="Asolkar R.N."/>
            <person name="Singan V."/>
            <person name="Lapidus A."/>
            <person name="Fenical W."/>
            <person name="Jensen P.R."/>
            <person name="Moore B.S."/>
        </authorList>
    </citation>
    <scope>NUCLEOTIDE SEQUENCE [LARGE SCALE GENOMIC DNA]</scope>
    <source>
        <strain evidence="5">ATCC BAA-916 / DSM 44818 / CNB-440</strain>
    </source>
</reference>
<evidence type="ECO:0000256" key="1">
    <source>
        <dbReference type="ARBA" id="ARBA00022679"/>
    </source>
</evidence>
<dbReference type="InterPro" id="IPR043130">
    <property type="entry name" value="CDP-OH_PTrfase_TM_dom"/>
</dbReference>
<comment type="similarity">
    <text evidence="2">Belongs to the CDP-alcohol phosphatidyltransferase class-I family.</text>
</comment>